<dbReference type="PANTHER" id="PTHR13628">
    <property type="entry name" value="TRANSMEMBRANE PROTEIN 267"/>
    <property type="match status" value="1"/>
</dbReference>
<proteinExistence type="predicted"/>
<feature type="transmembrane region" description="Helical" evidence="6">
    <location>
        <begin position="12"/>
        <end position="31"/>
    </location>
</feature>
<dbReference type="PANTHER" id="PTHR13628:SF1">
    <property type="entry name" value="TRANSMEMBRANE PROTEIN 267"/>
    <property type="match status" value="1"/>
</dbReference>
<evidence type="ECO:0000256" key="6">
    <source>
        <dbReference type="SAM" id="Phobius"/>
    </source>
</evidence>
<evidence type="ECO:0000256" key="3">
    <source>
        <dbReference type="ARBA" id="ARBA00022692"/>
    </source>
</evidence>
<keyword evidence="4 6" id="KW-1133">Transmembrane helix</keyword>
<evidence type="ECO:0000256" key="4">
    <source>
        <dbReference type="ARBA" id="ARBA00022989"/>
    </source>
</evidence>
<evidence type="ECO:0000313" key="8">
    <source>
        <dbReference type="Proteomes" id="UP001153709"/>
    </source>
</evidence>
<keyword evidence="5 6" id="KW-0472">Membrane</keyword>
<feature type="transmembrane region" description="Helical" evidence="6">
    <location>
        <begin position="169"/>
        <end position="190"/>
    </location>
</feature>
<dbReference type="Proteomes" id="UP001153709">
    <property type="component" value="Chromosome 6"/>
</dbReference>
<keyword evidence="3 6" id="KW-0812">Transmembrane</keyword>
<evidence type="ECO:0000313" key="7">
    <source>
        <dbReference type="EMBL" id="CAG9835713.1"/>
    </source>
</evidence>
<sequence>MLFFYFNKLTTYLTFLIFITAIIGDYVVSYSKLHLFQALFDNATHFLIGGLSWLIVCLNTKDASHTEKIIEVVLCSLISSIIDIDHFIEARSINLKNATKLKHRPFLHCSTFPLAFCLLLFLTGHVLDNYALKRNGLLLFTAFGSHHTRDATRRGYWFYPFGSTVPLPYIMYIGISCVLPHTVMYVHSYFNGLKNISRTVIHI</sequence>
<reference evidence="7" key="1">
    <citation type="submission" date="2022-01" db="EMBL/GenBank/DDBJ databases">
        <authorList>
            <person name="King R."/>
        </authorList>
    </citation>
    <scope>NUCLEOTIDE SEQUENCE</scope>
</reference>
<feature type="transmembrane region" description="Helical" evidence="6">
    <location>
        <begin position="106"/>
        <end position="127"/>
    </location>
</feature>
<evidence type="ECO:0000256" key="2">
    <source>
        <dbReference type="ARBA" id="ARBA00013977"/>
    </source>
</evidence>
<dbReference type="AlphaFoldDB" id="A0A9N9T4Z2"/>
<name>A0A9N9T4Z2_DIABA</name>
<dbReference type="InterPro" id="IPR007404">
    <property type="entry name" value="YdjM-like"/>
</dbReference>
<evidence type="ECO:0000256" key="1">
    <source>
        <dbReference type="ARBA" id="ARBA00004141"/>
    </source>
</evidence>
<keyword evidence="8" id="KW-1185">Reference proteome</keyword>
<protein>
    <recommendedName>
        <fullName evidence="2">Transmembrane protein 267</fullName>
    </recommendedName>
</protein>
<dbReference type="GO" id="GO:0016020">
    <property type="term" value="C:membrane"/>
    <property type="evidence" value="ECO:0007669"/>
    <property type="project" value="UniProtKB-SubCell"/>
</dbReference>
<organism evidence="7 8">
    <name type="scientific">Diabrotica balteata</name>
    <name type="common">Banded cucumber beetle</name>
    <dbReference type="NCBI Taxonomy" id="107213"/>
    <lineage>
        <taxon>Eukaryota</taxon>
        <taxon>Metazoa</taxon>
        <taxon>Ecdysozoa</taxon>
        <taxon>Arthropoda</taxon>
        <taxon>Hexapoda</taxon>
        <taxon>Insecta</taxon>
        <taxon>Pterygota</taxon>
        <taxon>Neoptera</taxon>
        <taxon>Endopterygota</taxon>
        <taxon>Coleoptera</taxon>
        <taxon>Polyphaga</taxon>
        <taxon>Cucujiformia</taxon>
        <taxon>Chrysomeloidea</taxon>
        <taxon>Chrysomelidae</taxon>
        <taxon>Galerucinae</taxon>
        <taxon>Diabroticina</taxon>
        <taxon>Diabroticites</taxon>
        <taxon>Diabrotica</taxon>
    </lineage>
</organism>
<dbReference type="Pfam" id="PF04307">
    <property type="entry name" value="YdjM"/>
    <property type="match status" value="1"/>
</dbReference>
<dbReference type="InterPro" id="IPR026572">
    <property type="entry name" value="TMEM267"/>
</dbReference>
<dbReference type="OrthoDB" id="10014558at2759"/>
<gene>
    <name evidence="7" type="ORF">DIABBA_LOCUS8881</name>
</gene>
<dbReference type="EMBL" id="OU898281">
    <property type="protein sequence ID" value="CAG9835713.1"/>
    <property type="molecule type" value="Genomic_DNA"/>
</dbReference>
<evidence type="ECO:0000256" key="5">
    <source>
        <dbReference type="ARBA" id="ARBA00023136"/>
    </source>
</evidence>
<comment type="subcellular location">
    <subcellularLocation>
        <location evidence="1">Membrane</location>
        <topology evidence="1">Multi-pass membrane protein</topology>
    </subcellularLocation>
</comment>
<feature type="transmembrane region" description="Helical" evidence="6">
    <location>
        <begin position="43"/>
        <end position="60"/>
    </location>
</feature>
<accession>A0A9N9T4Z2</accession>